<dbReference type="GO" id="GO:0016993">
    <property type="term" value="F:precorrin-8X methylmutase activity"/>
    <property type="evidence" value="ECO:0007669"/>
    <property type="project" value="InterPro"/>
</dbReference>
<dbReference type="PANTHER" id="PTHR47036">
    <property type="entry name" value="COBALT-FACTOR III C(17)-METHYLTRANSFERASE-RELATED"/>
    <property type="match status" value="1"/>
</dbReference>
<evidence type="ECO:0000256" key="3">
    <source>
        <dbReference type="ARBA" id="ARBA00022603"/>
    </source>
</evidence>
<dbReference type="InterPro" id="IPR003722">
    <property type="entry name" value="Cbl_synth_CobH/CbiC"/>
</dbReference>
<dbReference type="Pfam" id="PF02570">
    <property type="entry name" value="CbiC"/>
    <property type="match status" value="1"/>
</dbReference>
<keyword evidence="5" id="KW-0949">S-adenosyl-L-methionine</keyword>
<keyword evidence="3 9" id="KW-0489">Methyltransferase</keyword>
<dbReference type="EC" id="2.1.1.131" evidence="9"/>
<evidence type="ECO:0000256" key="5">
    <source>
        <dbReference type="ARBA" id="ARBA00022691"/>
    </source>
</evidence>
<dbReference type="InterPro" id="IPR000878">
    <property type="entry name" value="4pyrrol_Mease"/>
</dbReference>
<dbReference type="GO" id="GO:0032259">
    <property type="term" value="P:methylation"/>
    <property type="evidence" value="ECO:0007669"/>
    <property type="project" value="UniProtKB-KW"/>
</dbReference>
<keyword evidence="2" id="KW-0169">Cobalamin biosynthesis</keyword>
<dbReference type="UniPathway" id="UPA00148"/>
<dbReference type="EMBL" id="DSLA01000016">
    <property type="protein sequence ID" value="HEH34673.1"/>
    <property type="molecule type" value="Genomic_DNA"/>
</dbReference>
<evidence type="ECO:0000313" key="9">
    <source>
        <dbReference type="EMBL" id="HEH34673.1"/>
    </source>
</evidence>
<comment type="pathway">
    <text evidence="1">Cofactor biosynthesis; adenosylcobalamin biosynthesis.</text>
</comment>
<dbReference type="InterPro" id="IPR014777">
    <property type="entry name" value="4pyrrole_Mease_sub1"/>
</dbReference>
<proteinExistence type="predicted"/>
<dbReference type="Gene3D" id="3.40.50.10230">
    <property type="entry name" value="Cobalamin biosynthesis CobH/CbiC, precorrin-8X methylmutase"/>
    <property type="match status" value="1"/>
</dbReference>
<dbReference type="Gene3D" id="3.40.1010.10">
    <property type="entry name" value="Cobalt-precorrin-4 Transmethylase, Domain 1"/>
    <property type="match status" value="1"/>
</dbReference>
<dbReference type="GO" id="GO:0030789">
    <property type="term" value="F:precorrin-3B C17-methyltransferase activity"/>
    <property type="evidence" value="ECO:0007669"/>
    <property type="project" value="UniProtKB-EC"/>
</dbReference>
<feature type="domain" description="Cobalamin biosynthesis precorrin-8X methylmutase CobH/CbiC" evidence="8">
    <location>
        <begin position="257"/>
        <end position="430"/>
    </location>
</feature>
<dbReference type="NCBIfam" id="TIGR01466">
    <property type="entry name" value="cobJ_cbiH"/>
    <property type="match status" value="1"/>
</dbReference>
<gene>
    <name evidence="9" type="primary">cobJ</name>
    <name evidence="9" type="ORF">ENP88_00645</name>
</gene>
<dbReference type="AlphaFoldDB" id="A0A7J2TGE9"/>
<dbReference type="Pfam" id="PF00590">
    <property type="entry name" value="TP_methylase"/>
    <property type="match status" value="1"/>
</dbReference>
<name>A0A7J2TGE9_ARCFL</name>
<organism evidence="9">
    <name type="scientific">Archaeoglobus fulgidus</name>
    <dbReference type="NCBI Taxonomy" id="2234"/>
    <lineage>
        <taxon>Archaea</taxon>
        <taxon>Methanobacteriati</taxon>
        <taxon>Methanobacteriota</taxon>
        <taxon>Archaeoglobi</taxon>
        <taxon>Archaeoglobales</taxon>
        <taxon>Archaeoglobaceae</taxon>
        <taxon>Archaeoglobus</taxon>
    </lineage>
</organism>
<feature type="domain" description="Tetrapyrrole methylase" evidence="7">
    <location>
        <begin position="6"/>
        <end position="209"/>
    </location>
</feature>
<accession>A0A7J2TGE9</accession>
<evidence type="ECO:0000259" key="7">
    <source>
        <dbReference type="Pfam" id="PF00590"/>
    </source>
</evidence>
<dbReference type="InterPro" id="IPR014776">
    <property type="entry name" value="4pyrrole_Mease_sub2"/>
</dbReference>
<comment type="caution">
    <text evidence="9">The sequence shown here is derived from an EMBL/GenBank/DDBJ whole genome shotgun (WGS) entry which is preliminary data.</text>
</comment>
<dbReference type="CDD" id="cd11646">
    <property type="entry name" value="Precorrin_3B_C17_MT"/>
    <property type="match status" value="1"/>
</dbReference>
<dbReference type="InterPro" id="IPR006363">
    <property type="entry name" value="Cbl_synth_CobJ/CibH_dom"/>
</dbReference>
<sequence length="436" mass="47754">MQPQGKLYVVGIGAGKDLLTLRALKAIQESEYIVGYERYVKEIEEFIRGKKVITTGMREEMKRVEIAFELAKKSVVSLISGGDPGIYGILPFVFEFFMKKGEKIDLEVIPGVTASNASSALLGCPISGDHVVISLSDLLVPWNVIESRLIYALRGGFVIAIYNPSSSARRENLVKALKLIMDERGDLFIGVVKNAFREGQTALLMRASELMKNSDLVDMNTTLIVPNHETIVRDGKMFTPRKYEAKKMGGVTRGAMEIVEKSSEILKEIVPGDGLKEEILRRCIATTGDPGIKDAILFKGDPWEGVEAIRKGSRIIVDVRMVKAGLRMSSICAMDFAEGDETKAYSGFKSLSRLLEDSVVGIGNSPSAAIAVYEISKHYKPKFIVATPVGFVNAKEAKEMILELEVPSIISKGTKGGSNICVAILNCLIEYAKRSC</sequence>
<evidence type="ECO:0000256" key="4">
    <source>
        <dbReference type="ARBA" id="ARBA00022679"/>
    </source>
</evidence>
<reference evidence="9" key="1">
    <citation type="journal article" date="2020" name="mSystems">
        <title>Genome- and Community-Level Interaction Insights into Carbon Utilization and Element Cycling Functions of Hydrothermarchaeota in Hydrothermal Sediment.</title>
        <authorList>
            <person name="Zhou Z."/>
            <person name="Liu Y."/>
            <person name="Xu W."/>
            <person name="Pan J."/>
            <person name="Luo Z.H."/>
            <person name="Li M."/>
        </authorList>
    </citation>
    <scope>NUCLEOTIDE SEQUENCE [LARGE SCALE GENOMIC DNA]</scope>
    <source>
        <strain evidence="9">SpSt-26</strain>
    </source>
</reference>
<dbReference type="InterPro" id="IPR035996">
    <property type="entry name" value="4pyrrol_Methylase_sf"/>
</dbReference>
<dbReference type="Gene3D" id="3.30.950.10">
    <property type="entry name" value="Methyltransferase, Cobalt-precorrin-4 Transmethylase, Domain 2"/>
    <property type="match status" value="1"/>
</dbReference>
<dbReference type="InterPro" id="IPR051810">
    <property type="entry name" value="Precorrin_MeTrfase"/>
</dbReference>
<dbReference type="SUPFAM" id="SSF63965">
    <property type="entry name" value="Precorrin-8X methylmutase CbiC/CobH"/>
    <property type="match status" value="1"/>
</dbReference>
<evidence type="ECO:0000256" key="6">
    <source>
        <dbReference type="ARBA" id="ARBA00023235"/>
    </source>
</evidence>
<dbReference type="GO" id="GO:0009236">
    <property type="term" value="P:cobalamin biosynthetic process"/>
    <property type="evidence" value="ECO:0007669"/>
    <property type="project" value="UniProtKB-UniPathway"/>
</dbReference>
<evidence type="ECO:0000256" key="2">
    <source>
        <dbReference type="ARBA" id="ARBA00022573"/>
    </source>
</evidence>
<keyword evidence="4 9" id="KW-0808">Transferase</keyword>
<evidence type="ECO:0000259" key="8">
    <source>
        <dbReference type="Pfam" id="PF02570"/>
    </source>
</evidence>
<protein>
    <submittedName>
        <fullName evidence="9">Precorrin-3B C(17)-methyltransferase</fullName>
        <ecNumber evidence="9">2.1.1.131</ecNumber>
    </submittedName>
</protein>
<dbReference type="InterPro" id="IPR036588">
    <property type="entry name" value="CobH/CbiC_sf"/>
</dbReference>
<dbReference type="PANTHER" id="PTHR47036:SF1">
    <property type="entry name" value="COBALT-FACTOR III C(17)-METHYLTRANSFERASE-RELATED"/>
    <property type="match status" value="1"/>
</dbReference>
<keyword evidence="6" id="KW-0413">Isomerase</keyword>
<dbReference type="SUPFAM" id="SSF53790">
    <property type="entry name" value="Tetrapyrrole methylase"/>
    <property type="match status" value="1"/>
</dbReference>
<evidence type="ECO:0000256" key="1">
    <source>
        <dbReference type="ARBA" id="ARBA00004953"/>
    </source>
</evidence>